<dbReference type="Proteomes" id="UP000245876">
    <property type="component" value="Unassembled WGS sequence"/>
</dbReference>
<gene>
    <name evidence="2" type="ORF">DF196_02095</name>
</gene>
<protein>
    <recommendedName>
        <fullName evidence="1">Helix-turn-helix domain-containing protein</fullName>
    </recommendedName>
</protein>
<dbReference type="EMBL" id="QFFM01000003">
    <property type="protein sequence ID" value="PWG66716.1"/>
    <property type="molecule type" value="Genomic_DNA"/>
</dbReference>
<proteinExistence type="predicted"/>
<dbReference type="InterPro" id="IPR010093">
    <property type="entry name" value="SinI_DNA-bd"/>
</dbReference>
<dbReference type="AlphaFoldDB" id="A0A2U2NC35"/>
<dbReference type="OrthoDB" id="26212at2"/>
<dbReference type="GO" id="GO:0003677">
    <property type="term" value="F:DNA binding"/>
    <property type="evidence" value="ECO:0007669"/>
    <property type="project" value="InterPro"/>
</dbReference>
<organism evidence="2 3">
    <name type="scientific">Bifidobacterium callitrichidarum</name>
    <dbReference type="NCBI Taxonomy" id="2052941"/>
    <lineage>
        <taxon>Bacteria</taxon>
        <taxon>Bacillati</taxon>
        <taxon>Actinomycetota</taxon>
        <taxon>Actinomycetes</taxon>
        <taxon>Bifidobacteriales</taxon>
        <taxon>Bifidobacteriaceae</taxon>
        <taxon>Bifidobacterium</taxon>
    </lineage>
</organism>
<dbReference type="InterPro" id="IPR041657">
    <property type="entry name" value="HTH_17"/>
</dbReference>
<accession>A0A2U2NC35</accession>
<feature type="domain" description="Helix-turn-helix" evidence="1">
    <location>
        <begin position="55"/>
        <end position="102"/>
    </location>
</feature>
<dbReference type="RefSeq" id="WP_109056285.1">
    <property type="nucleotide sequence ID" value="NZ_QFFM01000003.1"/>
</dbReference>
<comment type="caution">
    <text evidence="2">The sequence shown here is derived from an EMBL/GenBank/DDBJ whole genome shotgun (WGS) entry which is preliminary data.</text>
</comment>
<sequence length="140" mass="15653">MTLCIAEPETISEKDKTIVFNMLEQFDNDSAVKNVLAELVSDPNASIATIQKDITPNQAAKILNVSRPHATLLMKSGAIPSYKVGTNWRTTLKAVEDYAQEREQTKLDYVAAQYSRDQDIKEALNSTKIQAEAERLYSET</sequence>
<dbReference type="NCBIfam" id="TIGR01764">
    <property type="entry name" value="excise"/>
    <property type="match status" value="1"/>
</dbReference>
<name>A0A2U2NC35_9BIFI</name>
<evidence type="ECO:0000313" key="3">
    <source>
        <dbReference type="Proteomes" id="UP000245876"/>
    </source>
</evidence>
<reference evidence="2 3" key="1">
    <citation type="journal article" date="2018" name="Int. J. Syst. Evol. Microbiol.">
        <title>Bifidobacterium callitrichidarum sp. nov. from the faeces of the emperor tamarin (Saguinus imperator).</title>
        <authorList>
            <person name="Modesto M."/>
            <person name="Michelini S."/>
            <person name="Sansosti M.C."/>
            <person name="De Filippo C."/>
            <person name="Cavalieri D."/>
            <person name="Qvirist L."/>
            <person name="Andlid T."/>
            <person name="Spiezio C."/>
            <person name="Sandri C."/>
            <person name="Pascarelli S."/>
            <person name="Sgorbati B."/>
            <person name="Mattarelli P."/>
        </authorList>
    </citation>
    <scope>NUCLEOTIDE SEQUENCE [LARGE SCALE GENOMIC DNA]</scope>
    <source>
        <strain evidence="2 3">TRI 5</strain>
    </source>
</reference>
<dbReference type="Pfam" id="PF12728">
    <property type="entry name" value="HTH_17"/>
    <property type="match status" value="1"/>
</dbReference>
<keyword evidence="3" id="KW-1185">Reference proteome</keyword>
<evidence type="ECO:0000259" key="1">
    <source>
        <dbReference type="Pfam" id="PF12728"/>
    </source>
</evidence>
<evidence type="ECO:0000313" key="2">
    <source>
        <dbReference type="EMBL" id="PWG66716.1"/>
    </source>
</evidence>